<dbReference type="Pfam" id="PF05531">
    <property type="entry name" value="NPV_P10"/>
    <property type="match status" value="1"/>
</dbReference>
<feature type="region of interest" description="Disordered" evidence="2">
    <location>
        <begin position="81"/>
        <end position="105"/>
    </location>
</feature>
<dbReference type="Proteomes" id="UP000202667">
    <property type="component" value="Segment"/>
</dbReference>
<organism evidence="3">
    <name type="scientific">Spodoptera litura multicapsid nucleopolyhedrovirus</name>
    <name type="common">SpltMNPV</name>
    <dbReference type="NCBI Taxonomy" id="46242"/>
    <lineage>
        <taxon>Viruses</taxon>
        <taxon>Viruses incertae sedis</taxon>
        <taxon>Naldaviricetes</taxon>
        <taxon>Lefavirales</taxon>
        <taxon>Baculoviridae</taxon>
        <taxon>Alphabaculovirus</taxon>
        <taxon>Alphabaculovirus spliturae</taxon>
    </lineage>
</organism>
<evidence type="ECO:0000313" key="5">
    <source>
        <dbReference type="EMBL" id="QHN73869.1"/>
    </source>
</evidence>
<reference evidence="3" key="1">
    <citation type="submission" date="1997-12" db="EMBL/GenBank/DDBJ databases">
        <title>Nucleotide sequence of the p10 gene of Spodoptera litura nuclear polyhedrosis virus.</title>
        <authorList>
            <person name="Wei Y.J."/>
            <person name="Long Q.X."/>
            <person name="Chen S.W."/>
            <person name="Wang Y.X."/>
            <person name="Zheng J."/>
            <person name="Wang X.Z."/>
        </authorList>
    </citation>
    <scope>NUCLEOTIDE SEQUENCE</scope>
    <source>
        <strain evidence="3">GZ-1</strain>
    </source>
</reference>
<reference evidence="5" key="3">
    <citation type="journal article" date="2019" name="Viruses">
        <title>Identification of Loci Associated with Enhanced Virulence in Spodoptera litura Nucleopolyhedrovirus Isolates Using Deep Sequencing.</title>
        <authorList>
            <person name="Zwart M.P."/>
            <person name="Ali G."/>
            <person name="Strien E.A.V."/>
            <person name="Schijlen E.G.W.M."/>
            <person name="Wang M."/>
            <person name="Werf W.V."/>
            <person name="Vlak J.M."/>
        </authorList>
    </citation>
    <scope>NUCLEOTIDE SEQUENCE</scope>
    <source>
        <strain evidence="5">G2</strain>
    </source>
</reference>
<feature type="coiled-coil region" evidence="1">
    <location>
        <begin position="13"/>
        <end position="57"/>
    </location>
</feature>
<dbReference type="OrthoDB" id="26023at10239"/>
<feature type="compositionally biased region" description="Low complexity" evidence="2">
    <location>
        <begin position="93"/>
        <end position="105"/>
    </location>
</feature>
<reference evidence="4 6" key="2">
    <citation type="journal article" date="2001" name="Virology">
        <title>Sequence analysis of the Spodoptera litura multicapsid nucleopolyhedrovirus genome.</title>
        <authorList>
            <person name="Pang Y."/>
            <person name="Yu J."/>
            <person name="Wang L."/>
            <person name="Hu X."/>
            <person name="Bao W."/>
            <person name="Li G."/>
            <person name="Chen C."/>
            <person name="Han H."/>
            <person name="Hu S."/>
            <person name="Yang H."/>
        </authorList>
    </citation>
    <scope>NUCLEOTIDE SEQUENCE [LARGE SCALE GENOMIC DNA]</scope>
    <source>
        <strain evidence="4 6">G2</strain>
    </source>
</reference>
<proteinExistence type="predicted"/>
<evidence type="ECO:0000313" key="6">
    <source>
        <dbReference type="Proteomes" id="UP000202667"/>
    </source>
</evidence>
<dbReference type="EMBL" id="AF325155">
    <property type="protein sequence ID" value="AAL01705.1"/>
    <property type="molecule type" value="Genomic_DNA"/>
</dbReference>
<gene>
    <name evidence="3" type="primary">p10</name>
    <name evidence="5" type="synonym">ORF19</name>
</gene>
<evidence type="ECO:0000313" key="3">
    <source>
        <dbReference type="EMBL" id="AAC09248.1"/>
    </source>
</evidence>
<dbReference type="KEGG" id="vg:922244"/>
<keyword evidence="1" id="KW-0175">Coiled coil</keyword>
<dbReference type="EMBL" id="AF037263">
    <property type="protein sequence ID" value="AAC09248.1"/>
    <property type="molecule type" value="Genomic_DNA"/>
</dbReference>
<keyword evidence="6" id="KW-1185">Reference proteome</keyword>
<organismHost>
    <name type="scientific">Lepidoptera</name>
    <name type="common">moths &amp; butterflies</name>
    <dbReference type="NCBI Taxonomy" id="7088"/>
</organismHost>
<dbReference type="RefSeq" id="NP_258287.1">
    <property type="nucleotide sequence ID" value="NC_003102.1"/>
</dbReference>
<dbReference type="GO" id="GO:0039679">
    <property type="term" value="C:viral occlusion body"/>
    <property type="evidence" value="ECO:0007669"/>
    <property type="project" value="InterPro"/>
</dbReference>
<dbReference type="InterPro" id="IPR008702">
    <property type="entry name" value="NPV_P10"/>
</dbReference>
<evidence type="ECO:0000313" key="4">
    <source>
        <dbReference type="EMBL" id="AAL01705.1"/>
    </source>
</evidence>
<protein>
    <submittedName>
        <fullName evidence="3 4">p10</fullName>
    </submittedName>
</protein>
<dbReference type="EMBL" id="MN342245">
    <property type="protein sequence ID" value="QHN73869.1"/>
    <property type="molecule type" value="Genomic_DNA"/>
</dbReference>
<sequence length="105" mass="11267">MSQNILLVIRQDIKNLSDQVTALQGAVDDVRANLPDVTEINDKLDAQNAQLVSLEASNEAISTLVQSLSEAVQNITDILTPDIPDLPIPDPPLGNKKNNGGVNKK</sequence>
<name>O71186_NPVST</name>
<evidence type="ECO:0000256" key="1">
    <source>
        <dbReference type="SAM" id="Coils"/>
    </source>
</evidence>
<evidence type="ECO:0000256" key="2">
    <source>
        <dbReference type="SAM" id="MobiDB-lite"/>
    </source>
</evidence>
<accession>O71186</accession>